<organism evidence="3 4">
    <name type="scientific">Blastomyces percursus</name>
    <dbReference type="NCBI Taxonomy" id="1658174"/>
    <lineage>
        <taxon>Eukaryota</taxon>
        <taxon>Fungi</taxon>
        <taxon>Dikarya</taxon>
        <taxon>Ascomycota</taxon>
        <taxon>Pezizomycotina</taxon>
        <taxon>Eurotiomycetes</taxon>
        <taxon>Eurotiomycetidae</taxon>
        <taxon>Onygenales</taxon>
        <taxon>Ajellomycetaceae</taxon>
        <taxon>Blastomyces</taxon>
    </lineage>
</organism>
<evidence type="ECO:0000313" key="4">
    <source>
        <dbReference type="Proteomes" id="UP000242791"/>
    </source>
</evidence>
<accession>A0A1J9QCM7</accession>
<dbReference type="Pfam" id="PF09774">
    <property type="entry name" value="MIX23"/>
    <property type="match status" value="1"/>
</dbReference>
<proteinExistence type="inferred from homology"/>
<feature type="compositionally biased region" description="Polar residues" evidence="2">
    <location>
        <begin position="141"/>
        <end position="150"/>
    </location>
</feature>
<protein>
    <recommendedName>
        <fullName evidence="5">Caffeine-induced death protein Cid2</fullName>
    </recommendedName>
</protein>
<keyword evidence="4" id="KW-1185">Reference proteome</keyword>
<gene>
    <name evidence="3" type="ORF">ACJ73_02767</name>
</gene>
<dbReference type="GO" id="GO:0005758">
    <property type="term" value="C:mitochondrial intermembrane space"/>
    <property type="evidence" value="ECO:0007669"/>
    <property type="project" value="InterPro"/>
</dbReference>
<dbReference type="STRING" id="1658174.A0A1J9QCM7"/>
<reference evidence="3 4" key="1">
    <citation type="submission" date="2015-08" db="EMBL/GenBank/DDBJ databases">
        <title>Emmonsia species relationships and genome sequence.</title>
        <authorList>
            <person name="Cuomo C.A."/>
            <person name="Schwartz I.S."/>
            <person name="Kenyon C."/>
            <person name="De Hoog G.S."/>
            <person name="Govender N.P."/>
            <person name="Botha A."/>
            <person name="Moreno L."/>
            <person name="De Vries M."/>
            <person name="Munoz J.F."/>
            <person name="Stielow J.B."/>
        </authorList>
    </citation>
    <scope>NUCLEOTIDE SEQUENCE [LARGE SCALE GENOMIC DNA]</scope>
    <source>
        <strain evidence="3 4">EI222</strain>
    </source>
</reference>
<evidence type="ECO:0000256" key="2">
    <source>
        <dbReference type="SAM" id="MobiDB-lite"/>
    </source>
</evidence>
<sequence>MESTPINEDAIDNVKAGAAGIISTAAYTKAELLDQITYLFNHEGYSSDDPHIIAESRRIIDELWQARLEEQALGYWGKRAQSPLHHIGREEDEPSKPSPALQHPPSDSLDQYGRFMPDWFWAKLSPSDHQPLSPAEGEMSRTPSQPTLSPQFCFNERALRDFLRISRSTIDDSITQNLNALLTPAQKGFDPSMTTARQTDYGDRGQIEPEKCRSFQNDVLFPSWQNRSDVLNYCAGVATSPDPDDPDLLLRQGESAKSRERVVDERLDPYSARFFPREARTESLAMLLRNERGVERIIRSRTWGLVTERCGGGSVKWEDALDRWREEQDRKQ</sequence>
<evidence type="ECO:0000256" key="1">
    <source>
        <dbReference type="ARBA" id="ARBA00024204"/>
    </source>
</evidence>
<comment type="similarity">
    <text evidence="1">Belongs to the MIX23 family.</text>
</comment>
<evidence type="ECO:0008006" key="5">
    <source>
        <dbReference type="Google" id="ProtNLM"/>
    </source>
</evidence>
<name>A0A1J9QCM7_9EURO</name>
<dbReference type="InterPro" id="IPR019171">
    <property type="entry name" value="MIX23"/>
</dbReference>
<dbReference type="PANTHER" id="PTHR31905:SF2">
    <property type="entry name" value="PROTEIN MIX23"/>
    <property type="match status" value="1"/>
</dbReference>
<dbReference type="AlphaFoldDB" id="A0A1J9QCM7"/>
<dbReference type="PANTHER" id="PTHR31905">
    <property type="entry name" value="COILED-COIL DOMAIN-CONTAINING PROTEIN 58"/>
    <property type="match status" value="1"/>
</dbReference>
<feature type="region of interest" description="Disordered" evidence="2">
    <location>
        <begin position="88"/>
        <end position="108"/>
    </location>
</feature>
<dbReference type="OrthoDB" id="5593818at2759"/>
<dbReference type="VEuPathDB" id="FungiDB:ACJ73_02767"/>
<dbReference type="Proteomes" id="UP000242791">
    <property type="component" value="Unassembled WGS sequence"/>
</dbReference>
<feature type="region of interest" description="Disordered" evidence="2">
    <location>
        <begin position="130"/>
        <end position="150"/>
    </location>
</feature>
<dbReference type="EMBL" id="LGTZ01000309">
    <property type="protein sequence ID" value="OJD25858.1"/>
    <property type="molecule type" value="Genomic_DNA"/>
</dbReference>
<evidence type="ECO:0000313" key="3">
    <source>
        <dbReference type="EMBL" id="OJD25858.1"/>
    </source>
</evidence>
<comment type="caution">
    <text evidence="3">The sequence shown here is derived from an EMBL/GenBank/DDBJ whole genome shotgun (WGS) entry which is preliminary data.</text>
</comment>